<keyword evidence="12" id="KW-0376">Hydrogen peroxide</keyword>
<dbReference type="InterPro" id="IPR020835">
    <property type="entry name" value="Catalase_sf"/>
</dbReference>
<dbReference type="Pfam" id="PF00199">
    <property type="entry name" value="Catalase"/>
    <property type="match status" value="1"/>
</dbReference>
<comment type="cofactor">
    <cofactor evidence="1 15">
        <name>heme</name>
        <dbReference type="ChEBI" id="CHEBI:30413"/>
    </cofactor>
</comment>
<feature type="binding site" description="axial binding residue" evidence="15">
    <location>
        <position position="337"/>
    </location>
    <ligand>
        <name>heme</name>
        <dbReference type="ChEBI" id="CHEBI:30413"/>
    </ligand>
    <ligandPart>
        <name>Fe</name>
        <dbReference type="ChEBI" id="CHEBI:18248"/>
    </ligandPart>
</feature>
<evidence type="ECO:0000256" key="1">
    <source>
        <dbReference type="ARBA" id="ARBA00001971"/>
    </source>
</evidence>
<evidence type="ECO:0000313" key="19">
    <source>
        <dbReference type="Proteomes" id="UP000182703"/>
    </source>
</evidence>
<dbReference type="InterPro" id="IPR002226">
    <property type="entry name" value="Catalase_haem_BS"/>
</dbReference>
<reference evidence="18 19" key="1">
    <citation type="submission" date="2016-11" db="EMBL/GenBank/DDBJ databases">
        <title>Complete genome sequence of the aerobically denitrifying bacterium Chelatococcus daeguensis TAD1.</title>
        <authorList>
            <person name="Yang Y."/>
            <person name="Huang S."/>
            <person name="Lin E."/>
        </authorList>
    </citation>
    <scope>NUCLEOTIDE SEQUENCE [LARGE SCALE GENOMIC DNA]</scope>
    <source>
        <strain evidence="18 19">TAD1</strain>
    </source>
</reference>
<evidence type="ECO:0000256" key="7">
    <source>
        <dbReference type="ARBA" id="ARBA00022617"/>
    </source>
</evidence>
<evidence type="ECO:0000259" key="17">
    <source>
        <dbReference type="SMART" id="SM01060"/>
    </source>
</evidence>
<dbReference type="PRINTS" id="PR00067">
    <property type="entry name" value="CATALASE"/>
</dbReference>
<dbReference type="InterPro" id="IPR018028">
    <property type="entry name" value="Catalase"/>
</dbReference>
<evidence type="ECO:0000256" key="4">
    <source>
        <dbReference type="ARBA" id="ARBA00005329"/>
    </source>
</evidence>
<dbReference type="InterPro" id="IPR040333">
    <property type="entry name" value="Catalase_3"/>
</dbReference>
<dbReference type="PANTHER" id="PTHR11465:SF61">
    <property type="entry name" value="CATALASE"/>
    <property type="match status" value="1"/>
</dbReference>
<dbReference type="InterPro" id="IPR024711">
    <property type="entry name" value="Catalase_clade1/3"/>
</dbReference>
<comment type="similarity">
    <text evidence="4">Belongs to the catalase family.</text>
</comment>
<evidence type="ECO:0000256" key="11">
    <source>
        <dbReference type="ARBA" id="ARBA00023004"/>
    </source>
</evidence>
<keyword evidence="6" id="KW-0575">Peroxidase</keyword>
<dbReference type="PROSITE" id="PS51402">
    <property type="entry name" value="CATALASE_3"/>
    <property type="match status" value="1"/>
</dbReference>
<dbReference type="Proteomes" id="UP000182703">
    <property type="component" value="Chromosome"/>
</dbReference>
<evidence type="ECO:0000256" key="10">
    <source>
        <dbReference type="ARBA" id="ARBA00023002"/>
    </source>
</evidence>
<dbReference type="GO" id="GO:0042744">
    <property type="term" value="P:hydrogen peroxide catabolic process"/>
    <property type="evidence" value="ECO:0007669"/>
    <property type="project" value="UniProtKB-KW"/>
</dbReference>
<dbReference type="SMART" id="SM01060">
    <property type="entry name" value="Catalase"/>
    <property type="match status" value="1"/>
</dbReference>
<dbReference type="AlphaFoldDB" id="A0AAC9JR22"/>
<evidence type="ECO:0000256" key="3">
    <source>
        <dbReference type="ARBA" id="ARBA00004418"/>
    </source>
</evidence>
<sequence>MSKSTMTTASGAPVADNQNSLSAGPRGPLLMQDFHLLEKLAHQNRERIPERTVHAKGSGAYGTLTITNDISRYSRAKIFSQIGKQTEAFLRFSTVAGERGAADAERDVRGFALRFYTEEGNWDIVGNNTPVFFVRDPLKFPDFIHTQKRHPVTNLRSNTAMWDFWSLSPESLHQVTILMSDRGLPQNYRQMHGFGSHTYSFVNAAGERFWVKFHFKSMQGIATWTNAEAEQVIGKDRESAQRDLFESIEKGNYPRWRFCIQVMPELDAEKTPYNPFDLTKVWPHADYPLIEVGILELNRNPQNYFAEVEQAGLTPANVVPGVGFSPDKMLQARIFSYADAHRYRLGINHHQIPVNQPRCPVHTYHADGAMRLAGHANANAYYEPNSFGGPAQNPDYAEPPLKISGDAARYDHRAGNDDYTQPGNLFRLMPADAQERLMDNIAAAMDGVPEEIVRRQIVHFHRADPAYGAGVARRMGVDVGSLATAAE</sequence>
<dbReference type="EC" id="1.11.1.6" evidence="5"/>
<feature type="domain" description="Catalase core" evidence="17">
    <location>
        <begin position="7"/>
        <end position="391"/>
    </location>
</feature>
<feature type="compositionally biased region" description="Polar residues" evidence="16">
    <location>
        <begin position="1"/>
        <end position="22"/>
    </location>
</feature>
<gene>
    <name evidence="18" type="ORF">BOQ54_07880</name>
</gene>
<evidence type="ECO:0000256" key="16">
    <source>
        <dbReference type="SAM" id="MobiDB-lite"/>
    </source>
</evidence>
<dbReference type="GO" id="GO:0042597">
    <property type="term" value="C:periplasmic space"/>
    <property type="evidence" value="ECO:0007669"/>
    <property type="project" value="UniProtKB-SubCell"/>
</dbReference>
<dbReference type="InterPro" id="IPR011614">
    <property type="entry name" value="Catalase_core"/>
</dbReference>
<evidence type="ECO:0000256" key="9">
    <source>
        <dbReference type="ARBA" id="ARBA00022764"/>
    </source>
</evidence>
<dbReference type="GO" id="GO:0004096">
    <property type="term" value="F:catalase activity"/>
    <property type="evidence" value="ECO:0007669"/>
    <property type="project" value="UniProtKB-EC"/>
</dbReference>
<keyword evidence="8 15" id="KW-0479">Metal-binding</keyword>
<evidence type="ECO:0000313" key="18">
    <source>
        <dbReference type="EMBL" id="APF37255.1"/>
    </source>
</evidence>
<dbReference type="Pfam" id="PF06628">
    <property type="entry name" value="Catalase-rel"/>
    <property type="match status" value="1"/>
</dbReference>
<dbReference type="PANTHER" id="PTHR11465">
    <property type="entry name" value="CATALASE"/>
    <property type="match status" value="1"/>
</dbReference>
<evidence type="ECO:0000256" key="8">
    <source>
        <dbReference type="ARBA" id="ARBA00022723"/>
    </source>
</evidence>
<evidence type="ECO:0000256" key="2">
    <source>
        <dbReference type="ARBA" id="ARBA00002974"/>
    </source>
</evidence>
<dbReference type="CDD" id="cd08156">
    <property type="entry name" value="catalase_clade_3"/>
    <property type="match status" value="1"/>
</dbReference>
<feature type="active site" evidence="14">
    <location>
        <position position="54"/>
    </location>
</feature>
<keyword evidence="10" id="KW-0560">Oxidoreductase</keyword>
<evidence type="ECO:0000256" key="12">
    <source>
        <dbReference type="ARBA" id="ARBA00023324"/>
    </source>
</evidence>
<dbReference type="RefSeq" id="WP_055460543.1">
    <property type="nucleotide sequence ID" value="NZ_CP018095.1"/>
</dbReference>
<dbReference type="FunFam" id="2.40.180.10:FF:000001">
    <property type="entry name" value="Catalase"/>
    <property type="match status" value="1"/>
</dbReference>
<name>A0AAC9JR22_9HYPH</name>
<organism evidence="18 19">
    <name type="scientific">Chelatococcus daeguensis</name>
    <dbReference type="NCBI Taxonomy" id="444444"/>
    <lineage>
        <taxon>Bacteria</taxon>
        <taxon>Pseudomonadati</taxon>
        <taxon>Pseudomonadota</taxon>
        <taxon>Alphaproteobacteria</taxon>
        <taxon>Hyphomicrobiales</taxon>
        <taxon>Chelatococcaceae</taxon>
        <taxon>Chelatococcus</taxon>
    </lineage>
</organism>
<dbReference type="GO" id="GO:0046872">
    <property type="term" value="F:metal ion binding"/>
    <property type="evidence" value="ECO:0007669"/>
    <property type="project" value="UniProtKB-KW"/>
</dbReference>
<evidence type="ECO:0000256" key="5">
    <source>
        <dbReference type="ARBA" id="ARBA00012314"/>
    </source>
</evidence>
<dbReference type="GO" id="GO:0042542">
    <property type="term" value="P:response to hydrogen peroxide"/>
    <property type="evidence" value="ECO:0007669"/>
    <property type="project" value="TreeGrafter"/>
</dbReference>
<evidence type="ECO:0000256" key="15">
    <source>
        <dbReference type="PIRSR" id="PIRSR038928-2"/>
    </source>
</evidence>
<dbReference type="GO" id="GO:0020037">
    <property type="term" value="F:heme binding"/>
    <property type="evidence" value="ECO:0007669"/>
    <property type="project" value="InterPro"/>
</dbReference>
<keyword evidence="19" id="KW-1185">Reference proteome</keyword>
<dbReference type="EMBL" id="CP018095">
    <property type="protein sequence ID" value="APF37255.1"/>
    <property type="molecule type" value="Genomic_DNA"/>
</dbReference>
<comment type="function">
    <text evidence="2">Decomposes hydrogen peroxide into water and oxygen; serves to protect cells from the toxic effects of hydrogen peroxide.</text>
</comment>
<dbReference type="GO" id="GO:0005737">
    <property type="term" value="C:cytoplasm"/>
    <property type="evidence" value="ECO:0007669"/>
    <property type="project" value="TreeGrafter"/>
</dbReference>
<comment type="catalytic activity">
    <reaction evidence="13">
        <text>2 H2O2 = O2 + 2 H2O</text>
        <dbReference type="Rhea" id="RHEA:20309"/>
        <dbReference type="ChEBI" id="CHEBI:15377"/>
        <dbReference type="ChEBI" id="CHEBI:15379"/>
        <dbReference type="ChEBI" id="CHEBI:16240"/>
        <dbReference type="EC" id="1.11.1.6"/>
    </reaction>
</comment>
<dbReference type="Gene3D" id="2.40.180.10">
    <property type="entry name" value="Catalase core domain"/>
    <property type="match status" value="1"/>
</dbReference>
<keyword evidence="9" id="KW-0574">Periplasm</keyword>
<keyword evidence="11 15" id="KW-0408">Iron</keyword>
<keyword evidence="7 15" id="KW-0349">Heme</keyword>
<dbReference type="KEGG" id="cdq:BOQ54_07880"/>
<evidence type="ECO:0000256" key="6">
    <source>
        <dbReference type="ARBA" id="ARBA00022559"/>
    </source>
</evidence>
<proteinExistence type="inferred from homology"/>
<accession>A0AAC9JR22</accession>
<dbReference type="PROSITE" id="PS00437">
    <property type="entry name" value="CATALASE_1"/>
    <property type="match status" value="1"/>
</dbReference>
<evidence type="ECO:0000256" key="13">
    <source>
        <dbReference type="ARBA" id="ARBA00049254"/>
    </source>
</evidence>
<evidence type="ECO:0000256" key="14">
    <source>
        <dbReference type="PIRSR" id="PIRSR038928-1"/>
    </source>
</evidence>
<feature type="active site" evidence="14">
    <location>
        <position position="127"/>
    </location>
</feature>
<comment type="subcellular location">
    <subcellularLocation>
        <location evidence="3">Periplasm</location>
    </subcellularLocation>
</comment>
<dbReference type="PIRSF" id="PIRSF038928">
    <property type="entry name" value="Catalase_clade1-3"/>
    <property type="match status" value="1"/>
</dbReference>
<feature type="region of interest" description="Disordered" evidence="16">
    <location>
        <begin position="1"/>
        <end position="24"/>
    </location>
</feature>
<dbReference type="InterPro" id="IPR010582">
    <property type="entry name" value="Catalase_immune_responsive"/>
</dbReference>
<dbReference type="SUPFAM" id="SSF56634">
    <property type="entry name" value="Heme-dependent catalase-like"/>
    <property type="match status" value="1"/>
</dbReference>
<protein>
    <recommendedName>
        <fullName evidence="5">catalase</fullName>
        <ecNumber evidence="5">1.11.1.6</ecNumber>
    </recommendedName>
</protein>